<dbReference type="Proteomes" id="UP000028091">
    <property type="component" value="Unassembled WGS sequence"/>
</dbReference>
<dbReference type="OrthoDB" id="2454907at2"/>
<reference evidence="1 2" key="1">
    <citation type="submission" date="2012-09" db="EMBL/GenBank/DDBJ databases">
        <title>Genome Sequence of Bacillus sp. DW5-4.</title>
        <authorList>
            <person name="Lai Q."/>
            <person name="Liu Y."/>
            <person name="Shao Z."/>
        </authorList>
    </citation>
    <scope>NUCLEOTIDE SEQUENCE [LARGE SCALE GENOMIC DNA]</scope>
    <source>
        <strain evidence="1 2">DW5-4</strain>
    </source>
</reference>
<dbReference type="eggNOG" id="ENOG502ZMKE">
    <property type="taxonomic scope" value="Bacteria"/>
</dbReference>
<keyword evidence="2" id="KW-1185">Reference proteome</keyword>
<proteinExistence type="predicted"/>
<dbReference type="EMBL" id="JOTP01000005">
    <property type="protein sequence ID" value="KEP27249.1"/>
    <property type="molecule type" value="Genomic_DNA"/>
</dbReference>
<sequence>MSGLPIDFDVVNKNAYLPVKLSELSKVDPSSALEILNQWGEGTKPITVLWETTIEKILQNKDQPTKK</sequence>
<gene>
    <name evidence="1" type="ORF">BA70_16365</name>
</gene>
<evidence type="ECO:0000313" key="1">
    <source>
        <dbReference type="EMBL" id="KEP27249.1"/>
    </source>
</evidence>
<dbReference type="AlphaFoldDB" id="A0A081LDC3"/>
<accession>A0A081LDC3</accession>
<dbReference type="RefSeq" id="WP_034319939.1">
    <property type="nucleotide sequence ID" value="NZ_JOTP01000005.1"/>
</dbReference>
<comment type="caution">
    <text evidence="1">The sequence shown here is derived from an EMBL/GenBank/DDBJ whole genome shotgun (WGS) entry which is preliminary data.</text>
</comment>
<evidence type="ECO:0000313" key="2">
    <source>
        <dbReference type="Proteomes" id="UP000028091"/>
    </source>
</evidence>
<protein>
    <submittedName>
        <fullName evidence="1">Uncharacterized protein</fullName>
    </submittedName>
</protein>
<organism evidence="1 2">
    <name type="scientific">Bacillus zhangzhouensis</name>
    <dbReference type="NCBI Taxonomy" id="1178540"/>
    <lineage>
        <taxon>Bacteria</taxon>
        <taxon>Bacillati</taxon>
        <taxon>Bacillota</taxon>
        <taxon>Bacilli</taxon>
        <taxon>Bacillales</taxon>
        <taxon>Bacillaceae</taxon>
        <taxon>Bacillus</taxon>
    </lineage>
</organism>
<name>A0A081LDC3_9BACI</name>